<protein>
    <submittedName>
        <fullName evidence="10">Methyl-accepting chemotaxis protein</fullName>
    </submittedName>
</protein>
<evidence type="ECO:0000259" key="8">
    <source>
        <dbReference type="PROSITE" id="PS50111"/>
    </source>
</evidence>
<evidence type="ECO:0000256" key="5">
    <source>
        <dbReference type="ARBA" id="ARBA00023224"/>
    </source>
</evidence>
<keyword evidence="3" id="KW-1133">Transmembrane helix</keyword>
<dbReference type="KEGG" id="hch:HCH_04955"/>
<dbReference type="EMBL" id="CP000155">
    <property type="protein sequence ID" value="ABC31644.1"/>
    <property type="molecule type" value="Genomic_DNA"/>
</dbReference>
<dbReference type="Proteomes" id="UP000000238">
    <property type="component" value="Chromosome"/>
</dbReference>
<dbReference type="PANTHER" id="PTHR32089:SF119">
    <property type="entry name" value="METHYL-ACCEPTING CHEMOTAXIS PROTEIN CTPL"/>
    <property type="match status" value="1"/>
</dbReference>
<dbReference type="eggNOG" id="COG0840">
    <property type="taxonomic scope" value="Bacteria"/>
</dbReference>
<feature type="domain" description="HAMP" evidence="9">
    <location>
        <begin position="317"/>
        <end position="371"/>
    </location>
</feature>
<evidence type="ECO:0000313" key="11">
    <source>
        <dbReference type="Proteomes" id="UP000000238"/>
    </source>
</evidence>
<dbReference type="STRING" id="349521.HCH_04955"/>
<dbReference type="CDD" id="cd06225">
    <property type="entry name" value="HAMP"/>
    <property type="match status" value="1"/>
</dbReference>
<dbReference type="PROSITE" id="PS50885">
    <property type="entry name" value="HAMP"/>
    <property type="match status" value="1"/>
</dbReference>
<dbReference type="CDD" id="cd11386">
    <property type="entry name" value="MCP_signal"/>
    <property type="match status" value="1"/>
</dbReference>
<dbReference type="RefSeq" id="WP_011398709.1">
    <property type="nucleotide sequence ID" value="NC_007645.1"/>
</dbReference>
<proteinExistence type="inferred from homology"/>
<comment type="similarity">
    <text evidence="6">Belongs to the methyl-accepting chemotaxis (MCP) protein family.</text>
</comment>
<keyword evidence="11" id="KW-1185">Reference proteome</keyword>
<dbReference type="PROSITE" id="PS50111">
    <property type="entry name" value="CHEMOTAXIS_TRANSDUC_2"/>
    <property type="match status" value="1"/>
</dbReference>
<dbReference type="Pfam" id="PF00015">
    <property type="entry name" value="MCPsignal"/>
    <property type="match status" value="1"/>
</dbReference>
<evidence type="ECO:0000256" key="3">
    <source>
        <dbReference type="ARBA" id="ARBA00022989"/>
    </source>
</evidence>
<sequence length="649" mass="71783">MRLQNLPLMLKLSLVPALILILLLAYALIVISSLREITTRANHFSTVIEPTARLTSELSANLSTRASLQQQYLRTPNDKTLEEYNQASAQAQEYFSDANFSKLKSANALQTASLRIDDLFRNNLLPKNRELRSSIATVQETIVPKTLELSNNIRVTLDPSSAQVLIQWTILVSNHIQAALINLNAFMRTGSPTETDAFLMEVYGAQNAVIDLKKHLRKPEHEKWIGEIDGLVKQFESKAKTIFDVARTQNSLLDSELRPLVNDTLNVVAEEQASIWSDLRSVSGYIAESLDSNIVKMLLFLVVTLVISSVLTALVSRLISKPIKDVVATMEDIAQGGGDLTRRLTYLGQDELGRLARAFNQFIELIQQICISINDKSQELGQSAESLQDVAHQGENCLEQQKAEFVTVSESTQLISHSFRDIAQQAGKLLEIAQSIASQSDNGKRLLQNNTDTLSKLAQQMETSYASMQRLASSSQKVSEVLQVINNIAEQTNLLALNAAIEAARAGEHGRGFAVVADEVRQLALRTRDSTEEIREIMEGLQKDAQETEKMINLSNSMTQNSVSQMSTLAVTVDQTNSGIAEASDLIDQVAKTTEEQAKHAEGIAQSMHTLETLLDESWLQVNTTSSNSENINQLSSQLQENVGRFKTC</sequence>
<accession>Q2SCI0</accession>
<gene>
    <name evidence="10" type="ordered locus">HCH_04955</name>
</gene>
<evidence type="ECO:0000256" key="2">
    <source>
        <dbReference type="ARBA" id="ARBA00022692"/>
    </source>
</evidence>
<dbReference type="SMART" id="SM00304">
    <property type="entry name" value="HAMP"/>
    <property type="match status" value="2"/>
</dbReference>
<evidence type="ECO:0000256" key="6">
    <source>
        <dbReference type="ARBA" id="ARBA00029447"/>
    </source>
</evidence>
<evidence type="ECO:0000313" key="10">
    <source>
        <dbReference type="EMBL" id="ABC31644.1"/>
    </source>
</evidence>
<name>Q2SCI0_HAHCH</name>
<reference evidence="10 11" key="1">
    <citation type="journal article" date="2005" name="Nucleic Acids Res.">
        <title>Genomic blueprint of Hahella chejuensis, a marine microbe producing an algicidal agent.</title>
        <authorList>
            <person name="Jeong H."/>
            <person name="Yim J.H."/>
            <person name="Lee C."/>
            <person name="Choi S.-H."/>
            <person name="Park Y.K."/>
            <person name="Yoon S.H."/>
            <person name="Hur C.-G."/>
            <person name="Kang H.-Y."/>
            <person name="Kim D."/>
            <person name="Lee H.H."/>
            <person name="Park K.H."/>
            <person name="Park S.-H."/>
            <person name="Park H.-S."/>
            <person name="Lee H.K."/>
            <person name="Oh T.K."/>
            <person name="Kim J.F."/>
        </authorList>
    </citation>
    <scope>NUCLEOTIDE SEQUENCE [LARGE SCALE GENOMIC DNA]</scope>
    <source>
        <strain evidence="10 11">KCTC 2396</strain>
    </source>
</reference>
<evidence type="ECO:0000259" key="9">
    <source>
        <dbReference type="PROSITE" id="PS50885"/>
    </source>
</evidence>
<evidence type="ECO:0000256" key="7">
    <source>
        <dbReference type="PROSITE-ProRule" id="PRU00284"/>
    </source>
</evidence>
<dbReference type="HOGENOM" id="CLU_000445_107_27_6"/>
<dbReference type="GO" id="GO:0006935">
    <property type="term" value="P:chemotaxis"/>
    <property type="evidence" value="ECO:0007669"/>
    <property type="project" value="UniProtKB-ARBA"/>
</dbReference>
<dbReference type="Pfam" id="PF00672">
    <property type="entry name" value="HAMP"/>
    <property type="match status" value="1"/>
</dbReference>
<comment type="subcellular location">
    <subcellularLocation>
        <location evidence="1">Membrane</location>
        <topology evidence="1">Multi-pass membrane protein</topology>
    </subcellularLocation>
</comment>
<keyword evidence="2" id="KW-0812">Transmembrane</keyword>
<dbReference type="PANTHER" id="PTHR32089">
    <property type="entry name" value="METHYL-ACCEPTING CHEMOTAXIS PROTEIN MCPB"/>
    <property type="match status" value="1"/>
</dbReference>
<keyword evidence="4" id="KW-0472">Membrane</keyword>
<dbReference type="InterPro" id="IPR003660">
    <property type="entry name" value="HAMP_dom"/>
</dbReference>
<keyword evidence="5 7" id="KW-0807">Transducer</keyword>
<dbReference type="AlphaFoldDB" id="Q2SCI0"/>
<dbReference type="SMART" id="SM00283">
    <property type="entry name" value="MA"/>
    <property type="match status" value="1"/>
</dbReference>
<dbReference type="OrthoDB" id="2489132at2"/>
<dbReference type="SUPFAM" id="SSF58104">
    <property type="entry name" value="Methyl-accepting chemotaxis protein (MCP) signaling domain"/>
    <property type="match status" value="1"/>
</dbReference>
<dbReference type="GO" id="GO:0007165">
    <property type="term" value="P:signal transduction"/>
    <property type="evidence" value="ECO:0007669"/>
    <property type="project" value="UniProtKB-KW"/>
</dbReference>
<evidence type="ECO:0000256" key="1">
    <source>
        <dbReference type="ARBA" id="ARBA00004141"/>
    </source>
</evidence>
<organism evidence="10 11">
    <name type="scientific">Hahella chejuensis (strain KCTC 2396)</name>
    <dbReference type="NCBI Taxonomy" id="349521"/>
    <lineage>
        <taxon>Bacteria</taxon>
        <taxon>Pseudomonadati</taxon>
        <taxon>Pseudomonadota</taxon>
        <taxon>Gammaproteobacteria</taxon>
        <taxon>Oceanospirillales</taxon>
        <taxon>Hahellaceae</taxon>
        <taxon>Hahella</taxon>
    </lineage>
</organism>
<dbReference type="Gene3D" id="1.10.287.950">
    <property type="entry name" value="Methyl-accepting chemotaxis protein"/>
    <property type="match status" value="1"/>
</dbReference>
<dbReference type="InterPro" id="IPR004089">
    <property type="entry name" value="MCPsignal_dom"/>
</dbReference>
<dbReference type="GO" id="GO:0016020">
    <property type="term" value="C:membrane"/>
    <property type="evidence" value="ECO:0007669"/>
    <property type="project" value="UniProtKB-SubCell"/>
</dbReference>
<evidence type="ECO:0000256" key="4">
    <source>
        <dbReference type="ARBA" id="ARBA00023136"/>
    </source>
</evidence>
<dbReference type="FunFam" id="1.10.287.950:FF:000001">
    <property type="entry name" value="Methyl-accepting chemotaxis sensory transducer"/>
    <property type="match status" value="1"/>
</dbReference>
<feature type="domain" description="Methyl-accepting transducer" evidence="8">
    <location>
        <begin position="376"/>
        <end position="612"/>
    </location>
</feature>